<sequence>MESKKKILAIIIICIIAGAGIYVHISNFIVIPENGRNNQKPLDKKNLLNMNDNLYNLPKSSSEWNYSAMLGENDFYGNKRGFSYDVFVIGNTAYVADGDNGLLIINVSDPTNPMKLGQFNRTIGRFNNSLTFFNNVYVDGDTAYITTGSLGGLLIIDVSDPTNPTEQAHFSPRFSGPPGFWDPYFNIPVFVSEDIAYTVEKYHGLIIVDVSDPTDPTGMAEFGWEGNWDQIYGLYRYDAYNSFVFGDILYLADYNLGLRTIDVRSPTNPRLLSRIQPTLHKVLDVFVIGNIAYVGTGEGLEVIDVSDPARMEKLGTYAVSQPDVGYHPTFVHVVDNIAYVVSRDVGLSIIDVSNSTNPTKLGQFNNGGHSLNVYVVDNIAYVADGDEGLVIIDVSDPSNPTKLGQFKDSGYDTDGDGLSNRDEINIYLTDPNDSDTDDDLMPDGWEVTNSLDPLVDDSGNDPDTDNLSNLEEYTYSTDPNDPDSDDDGLIDGDEVNTYSTDPNDADSDYDGLNDGDEVNTHLTDPNDPDSDNDDLNDGDEVNTYSTDPNDADSDYDGLNDGDEVNVYGTNPNNRDTDGDGFSDYDEIFTHDTDPNNYFSNPNTIPIVLGVVGIICVISIMYGSAKVIKKRKRKQKYGIIKTSVDLYDKLTKKLESDLIMEPISDVLVEEEIDDVGIRNQNIISEAKNFLKEGLYNRAIKLFQQSKDICIKKEWVDGVRFADKKISECVEKQSKERELIEMKQKLDRESPLSEIGLILHKNACYNLEFS</sequence>
<keyword evidence="3" id="KW-0732">Signal</keyword>
<evidence type="ECO:0000256" key="3">
    <source>
        <dbReference type="ARBA" id="ARBA00022729"/>
    </source>
</evidence>
<reference evidence="7" key="1">
    <citation type="journal article" date="2015" name="Nature">
        <title>Complex archaea that bridge the gap between prokaryotes and eukaryotes.</title>
        <authorList>
            <person name="Spang A."/>
            <person name="Saw J.H."/>
            <person name="Jorgensen S.L."/>
            <person name="Zaremba-Niedzwiedzka K."/>
            <person name="Martijn J."/>
            <person name="Lind A.E."/>
            <person name="van Eijk R."/>
            <person name="Schleper C."/>
            <person name="Guy L."/>
            <person name="Ettema T.J."/>
        </authorList>
    </citation>
    <scope>NUCLEOTIDE SEQUENCE</scope>
</reference>
<keyword evidence="6" id="KW-0472">Membrane</keyword>
<dbReference type="PANTHER" id="PTHR37467">
    <property type="entry name" value="EXPORTED CALCIUM-BINDING GLYCOPROTEIN-RELATED"/>
    <property type="match status" value="1"/>
</dbReference>
<evidence type="ECO:0000256" key="4">
    <source>
        <dbReference type="ARBA" id="ARBA00022837"/>
    </source>
</evidence>
<keyword evidence="6" id="KW-0812">Transmembrane</keyword>
<evidence type="ECO:0008006" key="8">
    <source>
        <dbReference type="Google" id="ProtNLM"/>
    </source>
</evidence>
<feature type="region of interest" description="Disordered" evidence="5">
    <location>
        <begin position="427"/>
        <end position="587"/>
    </location>
</feature>
<feature type="transmembrane region" description="Helical" evidence="6">
    <location>
        <begin position="604"/>
        <end position="624"/>
    </location>
</feature>
<keyword evidence="4" id="KW-0106">Calcium</keyword>
<dbReference type="EMBL" id="LAZR01016972">
    <property type="protein sequence ID" value="KKM02302.1"/>
    <property type="molecule type" value="Genomic_DNA"/>
</dbReference>
<gene>
    <name evidence="7" type="ORF">LCGC14_1785800</name>
</gene>
<keyword evidence="2" id="KW-0964">Secreted</keyword>
<keyword evidence="6" id="KW-1133">Transmembrane helix</keyword>
<evidence type="ECO:0000256" key="1">
    <source>
        <dbReference type="ARBA" id="ARBA00004613"/>
    </source>
</evidence>
<evidence type="ECO:0000313" key="7">
    <source>
        <dbReference type="EMBL" id="KKM02302.1"/>
    </source>
</evidence>
<evidence type="ECO:0000256" key="5">
    <source>
        <dbReference type="SAM" id="MobiDB-lite"/>
    </source>
</evidence>
<proteinExistence type="predicted"/>
<feature type="compositionally biased region" description="Polar residues" evidence="5">
    <location>
        <begin position="465"/>
        <end position="477"/>
    </location>
</feature>
<feature type="compositionally biased region" description="Acidic residues" evidence="5">
    <location>
        <begin position="503"/>
        <end position="517"/>
    </location>
</feature>
<dbReference type="PANTHER" id="PTHR37467:SF1">
    <property type="entry name" value="EXPORTED CALCIUM-BINDING GLYCOPROTEIN"/>
    <property type="match status" value="1"/>
</dbReference>
<evidence type="ECO:0000256" key="6">
    <source>
        <dbReference type="SAM" id="Phobius"/>
    </source>
</evidence>
<comment type="subcellular location">
    <subcellularLocation>
        <location evidence="1">Secreted</location>
    </subcellularLocation>
</comment>
<feature type="transmembrane region" description="Helical" evidence="6">
    <location>
        <begin position="7"/>
        <end position="31"/>
    </location>
</feature>
<protein>
    <recommendedName>
        <fullName evidence="8">LVIVD repeat protein</fullName>
    </recommendedName>
</protein>
<dbReference type="InterPro" id="IPR059100">
    <property type="entry name" value="TSP3_bac"/>
</dbReference>
<dbReference type="Pfam" id="PF18884">
    <property type="entry name" value="TSP3_bac"/>
    <property type="match status" value="5"/>
</dbReference>
<organism evidence="7">
    <name type="scientific">marine sediment metagenome</name>
    <dbReference type="NCBI Taxonomy" id="412755"/>
    <lineage>
        <taxon>unclassified sequences</taxon>
        <taxon>metagenomes</taxon>
        <taxon>ecological metagenomes</taxon>
    </lineage>
</organism>
<feature type="compositionally biased region" description="Acidic residues" evidence="5">
    <location>
        <begin position="549"/>
        <end position="563"/>
    </location>
</feature>
<feature type="region of interest" description="Disordered" evidence="5">
    <location>
        <begin position="401"/>
        <end position="420"/>
    </location>
</feature>
<accession>A0A0F9HGK7</accession>
<evidence type="ECO:0000256" key="2">
    <source>
        <dbReference type="ARBA" id="ARBA00022525"/>
    </source>
</evidence>
<dbReference type="AlphaFoldDB" id="A0A0F9HGK7"/>
<dbReference type="InterPro" id="IPR053180">
    <property type="entry name" value="Ca-binding_acidic-repeat"/>
</dbReference>
<feature type="compositionally biased region" description="Acidic residues" evidence="5">
    <location>
        <begin position="432"/>
        <end position="441"/>
    </location>
</feature>
<comment type="caution">
    <text evidence="7">The sequence shown here is derived from an EMBL/GenBank/DDBJ whole genome shotgun (WGS) entry which is preliminary data.</text>
</comment>
<dbReference type="InterPro" id="IPR011047">
    <property type="entry name" value="Quinoprotein_ADH-like_sf"/>
</dbReference>
<dbReference type="Pfam" id="PF08309">
    <property type="entry name" value="LVIVD"/>
    <property type="match status" value="7"/>
</dbReference>
<feature type="compositionally biased region" description="Acidic residues" evidence="5">
    <location>
        <begin position="526"/>
        <end position="540"/>
    </location>
</feature>
<dbReference type="InterPro" id="IPR013211">
    <property type="entry name" value="LVIVD"/>
</dbReference>
<feature type="compositionally biased region" description="Acidic residues" evidence="5">
    <location>
        <begin position="480"/>
        <end position="494"/>
    </location>
</feature>
<dbReference type="SUPFAM" id="SSF50998">
    <property type="entry name" value="Quinoprotein alcohol dehydrogenase-like"/>
    <property type="match status" value="1"/>
</dbReference>
<name>A0A0F9HGK7_9ZZZZ</name>
<feature type="compositionally biased region" description="Acidic residues" evidence="5">
    <location>
        <begin position="454"/>
        <end position="464"/>
    </location>
</feature>